<organism evidence="1 2">
    <name type="scientific">Brachionus plicatilis</name>
    <name type="common">Marine rotifer</name>
    <name type="synonym">Brachionus muelleri</name>
    <dbReference type="NCBI Taxonomy" id="10195"/>
    <lineage>
        <taxon>Eukaryota</taxon>
        <taxon>Metazoa</taxon>
        <taxon>Spiralia</taxon>
        <taxon>Gnathifera</taxon>
        <taxon>Rotifera</taxon>
        <taxon>Eurotatoria</taxon>
        <taxon>Monogononta</taxon>
        <taxon>Pseudotrocha</taxon>
        <taxon>Ploima</taxon>
        <taxon>Brachionidae</taxon>
        <taxon>Brachionus</taxon>
    </lineage>
</organism>
<sequence length="83" mass="9693">MESVEERTKKLIKSRLFYLQAADVKSFNFVNKYEKNNKTTIVHMQRLKYYQKISTNEENSTISKQEGLMAVTHVSSLPLKNHG</sequence>
<dbReference type="EMBL" id="REGN01005653">
    <property type="protein sequence ID" value="RNA12590.1"/>
    <property type="molecule type" value="Genomic_DNA"/>
</dbReference>
<dbReference type="AlphaFoldDB" id="A0A3M7QMS9"/>
<gene>
    <name evidence="1" type="ORF">BpHYR1_009075</name>
</gene>
<name>A0A3M7QMS9_BRAPC</name>
<proteinExistence type="predicted"/>
<dbReference type="Proteomes" id="UP000276133">
    <property type="component" value="Unassembled WGS sequence"/>
</dbReference>
<accession>A0A3M7QMS9</accession>
<evidence type="ECO:0000313" key="2">
    <source>
        <dbReference type="Proteomes" id="UP000276133"/>
    </source>
</evidence>
<reference evidence="1 2" key="1">
    <citation type="journal article" date="2018" name="Sci. Rep.">
        <title>Genomic signatures of local adaptation to the degree of environmental predictability in rotifers.</title>
        <authorList>
            <person name="Franch-Gras L."/>
            <person name="Hahn C."/>
            <person name="Garcia-Roger E.M."/>
            <person name="Carmona M.J."/>
            <person name="Serra M."/>
            <person name="Gomez A."/>
        </authorList>
    </citation>
    <scope>NUCLEOTIDE SEQUENCE [LARGE SCALE GENOMIC DNA]</scope>
    <source>
        <strain evidence="1">HYR1</strain>
    </source>
</reference>
<evidence type="ECO:0000313" key="1">
    <source>
        <dbReference type="EMBL" id="RNA12590.1"/>
    </source>
</evidence>
<comment type="caution">
    <text evidence="1">The sequence shown here is derived from an EMBL/GenBank/DDBJ whole genome shotgun (WGS) entry which is preliminary data.</text>
</comment>
<keyword evidence="2" id="KW-1185">Reference proteome</keyword>
<protein>
    <submittedName>
        <fullName evidence="1">Uncharacterized protein</fullName>
    </submittedName>
</protein>